<sequence>GDEMVHRMREMVRDATQIMAQVISGDRRDFFPNGLFHHMPPYIYQKLGASPFTKNDVEKGLVMDIRYQVGDTTVDVDCFGRDGNVAAITYILELVTPPCEYVEELAYWASTMFALAKTTLPRDLTIMATALNPKTVEYQRGLSQGLHNHLGTFQSETEKAQAYCMLRNFIPHLIALSPNSPILNNKPTDVVKIIKNRITSPNCVRSLRLKFNTTMLSSNDPNHYLPYLRDLSERSQQYFLATIRKASMEDGRFQDVFPFTDWGTIELRVMD</sequence>
<dbReference type="GO" id="GO:0042398">
    <property type="term" value="P:modified amino acid biosynthetic process"/>
    <property type="evidence" value="ECO:0007669"/>
    <property type="project" value="InterPro"/>
</dbReference>
<reference evidence="1" key="1">
    <citation type="journal article" date="2014" name="Front. Microbiol.">
        <title>High frequency of phylogenetically diverse reductive dehalogenase-homologous genes in deep subseafloor sedimentary metagenomes.</title>
        <authorList>
            <person name="Kawai M."/>
            <person name="Futagami T."/>
            <person name="Toyoda A."/>
            <person name="Takaki Y."/>
            <person name="Nishi S."/>
            <person name="Hori S."/>
            <person name="Arai W."/>
            <person name="Tsubouchi T."/>
            <person name="Morono Y."/>
            <person name="Uchiyama I."/>
            <person name="Ito T."/>
            <person name="Fujiyama A."/>
            <person name="Inagaki F."/>
            <person name="Takami H."/>
        </authorList>
    </citation>
    <scope>NUCLEOTIDE SEQUENCE</scope>
    <source>
        <strain evidence="1">Expedition CK06-06</strain>
    </source>
</reference>
<dbReference type="AlphaFoldDB" id="X0UHW3"/>
<feature type="non-terminal residue" evidence="1">
    <location>
        <position position="1"/>
    </location>
</feature>
<dbReference type="InterPro" id="IPR014746">
    <property type="entry name" value="Gln_synth/guanido_kin_cat_dom"/>
</dbReference>
<proteinExistence type="predicted"/>
<dbReference type="EMBL" id="BARS01021574">
    <property type="protein sequence ID" value="GAG05190.1"/>
    <property type="molecule type" value="Genomic_DNA"/>
</dbReference>
<dbReference type="GO" id="GO:0004357">
    <property type="term" value="F:glutamate-cysteine ligase activity"/>
    <property type="evidence" value="ECO:0007669"/>
    <property type="project" value="InterPro"/>
</dbReference>
<gene>
    <name evidence="1" type="ORF">S01H1_34633</name>
</gene>
<dbReference type="Gene3D" id="3.30.590.20">
    <property type="match status" value="1"/>
</dbReference>
<protein>
    <submittedName>
        <fullName evidence="1">Uncharacterized protein</fullName>
    </submittedName>
</protein>
<name>X0UHW3_9ZZZZ</name>
<organism evidence="1">
    <name type="scientific">marine sediment metagenome</name>
    <dbReference type="NCBI Taxonomy" id="412755"/>
    <lineage>
        <taxon>unclassified sequences</taxon>
        <taxon>metagenomes</taxon>
        <taxon>ecological metagenomes</taxon>
    </lineage>
</organism>
<feature type="non-terminal residue" evidence="1">
    <location>
        <position position="271"/>
    </location>
</feature>
<accession>X0UHW3</accession>
<dbReference type="SUPFAM" id="SSF55931">
    <property type="entry name" value="Glutamine synthetase/guanido kinase"/>
    <property type="match status" value="1"/>
</dbReference>
<comment type="caution">
    <text evidence="1">The sequence shown here is derived from an EMBL/GenBank/DDBJ whole genome shotgun (WGS) entry which is preliminary data.</text>
</comment>
<evidence type="ECO:0000313" key="1">
    <source>
        <dbReference type="EMBL" id="GAG05190.1"/>
    </source>
</evidence>